<accession>A0A8S9XFR3</accession>
<evidence type="ECO:0000313" key="4">
    <source>
        <dbReference type="EMBL" id="KAF6206465.1"/>
    </source>
</evidence>
<dbReference type="AlphaFoldDB" id="A0A8S9XFR3"/>
<dbReference type="Proteomes" id="UP000466442">
    <property type="component" value="Unassembled WGS sequence"/>
</dbReference>
<gene>
    <name evidence="4" type="ORF">GE061_017698</name>
</gene>
<dbReference type="InterPro" id="IPR001452">
    <property type="entry name" value="SH3_domain"/>
</dbReference>
<dbReference type="GO" id="GO:0005886">
    <property type="term" value="C:plasma membrane"/>
    <property type="evidence" value="ECO:0007669"/>
    <property type="project" value="TreeGrafter"/>
</dbReference>
<evidence type="ECO:0000259" key="3">
    <source>
        <dbReference type="PROSITE" id="PS50002"/>
    </source>
</evidence>
<evidence type="ECO:0000256" key="2">
    <source>
        <dbReference type="PROSITE-ProRule" id="PRU00192"/>
    </source>
</evidence>
<dbReference type="PANTHER" id="PTHR10654">
    <property type="entry name" value="CAS SCAFFOLDING PROTEIN"/>
    <property type="match status" value="1"/>
</dbReference>
<dbReference type="Gene3D" id="2.30.30.40">
    <property type="entry name" value="SH3 Domains"/>
    <property type="match status" value="1"/>
</dbReference>
<dbReference type="FunFam" id="2.30.30.40:FF:000009">
    <property type="entry name" value="Breast cancer anti-estrogen resistance 1"/>
    <property type="match status" value="1"/>
</dbReference>
<sequence length="227" mass="24757">MPQQDPAVNNFPLCMALYDNTAETPDELSFTAGEILVVLELESPGLDGWWVCSLEGRQGICPSNRLKMLTEAEQALKKQAWQNQTKAPVNVGVKPEVAFLYDSPVQRHCGTPQPSEQYDVPPTAQSVQVEESLRYSQPGVYDVPKGGEVTLDMTAALEWLGGLGAKLGPLVAALNKADLQIKDCVQKLEAIGWYVNQLQSKSILCLKTRTLWTNVQTAAAVTDESGP</sequence>
<dbReference type="PANTHER" id="PTHR10654:SF18">
    <property type="entry name" value="IP17195P"/>
    <property type="match status" value="1"/>
</dbReference>
<dbReference type="GO" id="GO:0005737">
    <property type="term" value="C:cytoplasm"/>
    <property type="evidence" value="ECO:0007669"/>
    <property type="project" value="TreeGrafter"/>
</dbReference>
<dbReference type="Pfam" id="PF14604">
    <property type="entry name" value="SH3_9"/>
    <property type="match status" value="1"/>
</dbReference>
<proteinExistence type="predicted"/>
<keyword evidence="1 2" id="KW-0728">SH3 domain</keyword>
<dbReference type="EMBL" id="WIXP02000008">
    <property type="protein sequence ID" value="KAF6206465.1"/>
    <property type="molecule type" value="Genomic_DNA"/>
</dbReference>
<organism evidence="4 5">
    <name type="scientific">Apolygus lucorum</name>
    <name type="common">Small green plant bug</name>
    <name type="synonym">Lygocoris lucorum</name>
    <dbReference type="NCBI Taxonomy" id="248454"/>
    <lineage>
        <taxon>Eukaryota</taxon>
        <taxon>Metazoa</taxon>
        <taxon>Ecdysozoa</taxon>
        <taxon>Arthropoda</taxon>
        <taxon>Hexapoda</taxon>
        <taxon>Insecta</taxon>
        <taxon>Pterygota</taxon>
        <taxon>Neoptera</taxon>
        <taxon>Paraneoptera</taxon>
        <taxon>Hemiptera</taxon>
        <taxon>Heteroptera</taxon>
        <taxon>Panheteroptera</taxon>
        <taxon>Cimicomorpha</taxon>
        <taxon>Miridae</taxon>
        <taxon>Mirini</taxon>
        <taxon>Apolygus</taxon>
    </lineage>
</organism>
<dbReference type="InterPro" id="IPR036028">
    <property type="entry name" value="SH3-like_dom_sf"/>
</dbReference>
<protein>
    <recommendedName>
        <fullName evidence="3">SH3 domain-containing protein</fullName>
    </recommendedName>
</protein>
<reference evidence="4" key="1">
    <citation type="journal article" date="2021" name="Mol. Ecol. Resour.">
        <title>Apolygus lucorum genome provides insights into omnivorousness and mesophyll feeding.</title>
        <authorList>
            <person name="Liu Y."/>
            <person name="Liu H."/>
            <person name="Wang H."/>
            <person name="Huang T."/>
            <person name="Liu B."/>
            <person name="Yang B."/>
            <person name="Yin L."/>
            <person name="Li B."/>
            <person name="Zhang Y."/>
            <person name="Zhang S."/>
            <person name="Jiang F."/>
            <person name="Zhang X."/>
            <person name="Ren Y."/>
            <person name="Wang B."/>
            <person name="Wang S."/>
            <person name="Lu Y."/>
            <person name="Wu K."/>
            <person name="Fan W."/>
            <person name="Wang G."/>
        </authorList>
    </citation>
    <scope>NUCLEOTIDE SEQUENCE</scope>
    <source>
        <strain evidence="4">12Hb</strain>
    </source>
</reference>
<dbReference type="PRINTS" id="PR00452">
    <property type="entry name" value="SH3DOMAIN"/>
</dbReference>
<dbReference type="SMART" id="SM00326">
    <property type="entry name" value="SH3"/>
    <property type="match status" value="1"/>
</dbReference>
<dbReference type="OrthoDB" id="5983572at2759"/>
<name>A0A8S9XFR3_APOLU</name>
<feature type="domain" description="SH3" evidence="3">
    <location>
        <begin position="9"/>
        <end position="71"/>
    </location>
</feature>
<dbReference type="GO" id="GO:0007169">
    <property type="term" value="P:cell surface receptor protein tyrosine kinase signaling pathway"/>
    <property type="evidence" value="ECO:0007669"/>
    <property type="project" value="TreeGrafter"/>
</dbReference>
<dbReference type="GO" id="GO:0016477">
    <property type="term" value="P:cell migration"/>
    <property type="evidence" value="ECO:0007669"/>
    <property type="project" value="TreeGrafter"/>
</dbReference>
<keyword evidence="5" id="KW-1185">Reference proteome</keyword>
<comment type="caution">
    <text evidence="4">The sequence shown here is derived from an EMBL/GenBank/DDBJ whole genome shotgun (WGS) entry which is preliminary data.</text>
</comment>
<dbReference type="PROSITE" id="PS50002">
    <property type="entry name" value="SH3"/>
    <property type="match status" value="1"/>
</dbReference>
<dbReference type="SUPFAM" id="SSF50044">
    <property type="entry name" value="SH3-domain"/>
    <property type="match status" value="1"/>
</dbReference>
<evidence type="ECO:0000256" key="1">
    <source>
        <dbReference type="ARBA" id="ARBA00022443"/>
    </source>
</evidence>
<evidence type="ECO:0000313" key="5">
    <source>
        <dbReference type="Proteomes" id="UP000466442"/>
    </source>
</evidence>
<dbReference type="InterPro" id="IPR037362">
    <property type="entry name" value="CAS_fam"/>
</dbReference>